<evidence type="ECO:0000256" key="6">
    <source>
        <dbReference type="ARBA" id="ARBA00022927"/>
    </source>
</evidence>
<name>A0A0B7KJS0_BIOOC</name>
<evidence type="ECO:0000256" key="3">
    <source>
        <dbReference type="ARBA" id="ARBA00022448"/>
    </source>
</evidence>
<dbReference type="EMBL" id="CDPU01000098">
    <property type="protein sequence ID" value="CEO57379.1"/>
    <property type="molecule type" value="Genomic_DNA"/>
</dbReference>
<comment type="subcellular location">
    <subcellularLocation>
        <location evidence="1">Membrane</location>
        <topology evidence="1">Multi-pass membrane protein</topology>
    </subcellularLocation>
</comment>
<organism evidence="10">
    <name type="scientific">Bionectria ochroleuca</name>
    <name type="common">Gliocladium roseum</name>
    <dbReference type="NCBI Taxonomy" id="29856"/>
    <lineage>
        <taxon>Eukaryota</taxon>
        <taxon>Fungi</taxon>
        <taxon>Dikarya</taxon>
        <taxon>Ascomycota</taxon>
        <taxon>Pezizomycotina</taxon>
        <taxon>Sordariomycetes</taxon>
        <taxon>Hypocreomycetidae</taxon>
        <taxon>Hypocreales</taxon>
        <taxon>Bionectriaceae</taxon>
        <taxon>Clonostachys</taxon>
    </lineage>
</organism>
<feature type="transmembrane region" description="Helical" evidence="9">
    <location>
        <begin position="369"/>
        <end position="386"/>
    </location>
</feature>
<dbReference type="Pfam" id="PF03169">
    <property type="entry name" value="OPT"/>
    <property type="match status" value="1"/>
</dbReference>
<protein>
    <recommendedName>
        <fullName evidence="11">OPT family small oligopeptide transporter</fullName>
    </recommendedName>
</protein>
<keyword evidence="6" id="KW-0653">Protein transport</keyword>
<dbReference type="InterPro" id="IPR004648">
    <property type="entry name" value="Oligpept_transpt"/>
</dbReference>
<feature type="transmembrane region" description="Helical" evidence="9">
    <location>
        <begin position="344"/>
        <end position="363"/>
    </location>
</feature>
<keyword evidence="3" id="KW-0813">Transport</keyword>
<feature type="transmembrane region" description="Helical" evidence="9">
    <location>
        <begin position="173"/>
        <end position="196"/>
    </location>
</feature>
<evidence type="ECO:0000256" key="9">
    <source>
        <dbReference type="SAM" id="Phobius"/>
    </source>
</evidence>
<dbReference type="NCBIfam" id="TIGR00727">
    <property type="entry name" value="ISP4_OPT"/>
    <property type="match status" value="1"/>
</dbReference>
<feature type="transmembrane region" description="Helical" evidence="9">
    <location>
        <begin position="723"/>
        <end position="740"/>
    </location>
</feature>
<keyword evidence="7 9" id="KW-1133">Transmembrane helix</keyword>
<dbReference type="InterPro" id="IPR004813">
    <property type="entry name" value="OPT"/>
</dbReference>
<feature type="transmembrane region" description="Helical" evidence="9">
    <location>
        <begin position="747"/>
        <end position="765"/>
    </location>
</feature>
<keyword evidence="4 9" id="KW-0812">Transmembrane</keyword>
<proteinExistence type="inferred from homology"/>
<evidence type="ECO:0000256" key="1">
    <source>
        <dbReference type="ARBA" id="ARBA00004141"/>
    </source>
</evidence>
<reference evidence="10" key="1">
    <citation type="submission" date="2015-01" db="EMBL/GenBank/DDBJ databases">
        <authorList>
            <person name="Durling Mikael"/>
        </authorList>
    </citation>
    <scope>NUCLEOTIDE SEQUENCE</scope>
</reference>
<feature type="transmembrane region" description="Helical" evidence="9">
    <location>
        <begin position="651"/>
        <end position="670"/>
    </location>
</feature>
<dbReference type="GO" id="GO:0015031">
    <property type="term" value="P:protein transport"/>
    <property type="evidence" value="ECO:0007669"/>
    <property type="project" value="UniProtKB-KW"/>
</dbReference>
<feature type="transmembrane region" description="Helical" evidence="9">
    <location>
        <begin position="284"/>
        <end position="302"/>
    </location>
</feature>
<dbReference type="NCBIfam" id="TIGR00728">
    <property type="entry name" value="OPT_sfam"/>
    <property type="match status" value="1"/>
</dbReference>
<comment type="similarity">
    <text evidence="2">Belongs to the oligopeptide OPT transporter family.</text>
</comment>
<sequence length="862" mass="97185">MGDIKLSTVEAQSIDHHRPDMIDTFIAPNDEDARKVYIAMGISSDDIEAASEFASSLSPEQVEEILRDFLKIHGDDMCVPTHSVATVNLFLERIEASKETDLHDLAIARCVAAVIHSNSVYQEVRAIVPPSDNVEEPANTIRMWVIGLVWAGGLSALNQFFYPRQPTITVAVYLAQLFGFAMGKAAATFLPSTIFFQGSRFAFTLNPGPWSMKEQTLITIMSNVSYMAPIMTELFFIQRLEMYLGLEWASNFGYGLCILLSYQFLGFGLAGFCRRFLVDPPNTLWYFVLGQTAMNKAFIQGANPIANGWRISMMKYFLIVFACAPGGMCPNPTRTSRPVLTERVSYYWIPNTMFPTLTFFNWITWIKPTSAVVALVTGSYYFNLGFNPLSSFDYQWFSTVDPFVTPFFIAVQMVGSTAFWGLCVIIPVFFSNIWDTGYLPINSWLPYDNTGAPYQAQLILGKDYKFNQTAYEEYSPLLLPAAFVLRWAGMMALLPAMPIFVYLWHRKLFAPIFKSWFKSDPLAMWKSDVHCRLMSRYKEVPHYVYGGIAIVAMALGIAGVYAWPVGVPWWVYPLAFVFSGLFVIPVGLLVGVTGYSTDLDFLFSIIGGYAVPGDPISIFVFKSLGKCVLRQATYFLSDMKLGHYNKIPPRLMVASQLVATVVSVITWLGIINFQLTGIPGICNPKLQPRWICGNVAQSWTTSIVWGALGPSRLFGSDALYRKLPWATLAGALWPVAWYLARKRWPNSFLRLCHPLVLLVGPILWAPLNFSMVWQGLPVSFVFGYWIKHRYVEWWNKYNYITSTALLSGIAFSIIIQFAGLANQGISFPQWWGTTKYMETCDFQDCRWLTANPGEAIGPAEWH</sequence>
<feature type="transmembrane region" description="Helical" evidence="9">
    <location>
        <begin position="407"/>
        <end position="430"/>
    </location>
</feature>
<evidence type="ECO:0000256" key="8">
    <source>
        <dbReference type="ARBA" id="ARBA00023136"/>
    </source>
</evidence>
<evidence type="ECO:0000256" key="7">
    <source>
        <dbReference type="ARBA" id="ARBA00022989"/>
    </source>
</evidence>
<dbReference type="GO" id="GO:0016020">
    <property type="term" value="C:membrane"/>
    <property type="evidence" value="ECO:0007669"/>
    <property type="project" value="UniProtKB-SubCell"/>
</dbReference>
<dbReference type="GO" id="GO:0035673">
    <property type="term" value="F:oligopeptide transmembrane transporter activity"/>
    <property type="evidence" value="ECO:0007669"/>
    <property type="project" value="InterPro"/>
</dbReference>
<feature type="transmembrane region" description="Helical" evidence="9">
    <location>
        <begin position="771"/>
        <end position="787"/>
    </location>
</feature>
<feature type="transmembrane region" description="Helical" evidence="9">
    <location>
        <begin position="252"/>
        <end position="272"/>
    </location>
</feature>
<feature type="transmembrane region" description="Helical" evidence="9">
    <location>
        <begin position="143"/>
        <end position="161"/>
    </location>
</feature>
<evidence type="ECO:0000256" key="2">
    <source>
        <dbReference type="ARBA" id="ARBA00008807"/>
    </source>
</evidence>
<feature type="transmembrane region" description="Helical" evidence="9">
    <location>
        <begin position="799"/>
        <end position="821"/>
    </location>
</feature>
<feature type="transmembrane region" description="Helical" evidence="9">
    <location>
        <begin position="569"/>
        <end position="592"/>
    </location>
</feature>
<feature type="transmembrane region" description="Helical" evidence="9">
    <location>
        <begin position="217"/>
        <end position="237"/>
    </location>
</feature>
<evidence type="ECO:0008006" key="11">
    <source>
        <dbReference type="Google" id="ProtNLM"/>
    </source>
</evidence>
<keyword evidence="5" id="KW-0571">Peptide transport</keyword>
<evidence type="ECO:0000256" key="5">
    <source>
        <dbReference type="ARBA" id="ARBA00022856"/>
    </source>
</evidence>
<feature type="transmembrane region" description="Helical" evidence="9">
    <location>
        <begin position="542"/>
        <end position="563"/>
    </location>
</feature>
<accession>A0A0B7KJS0</accession>
<feature type="transmembrane region" description="Helical" evidence="9">
    <location>
        <begin position="484"/>
        <end position="504"/>
    </location>
</feature>
<gene>
    <name evidence="10" type="ORF">BN869_000013437_1</name>
</gene>
<dbReference type="PANTHER" id="PTHR22601">
    <property type="entry name" value="ISP4 LIKE PROTEIN"/>
    <property type="match status" value="1"/>
</dbReference>
<dbReference type="AlphaFoldDB" id="A0A0B7KJS0"/>
<keyword evidence="8 9" id="KW-0472">Membrane</keyword>
<evidence type="ECO:0000313" key="10">
    <source>
        <dbReference type="EMBL" id="CEO57379.1"/>
    </source>
</evidence>
<evidence type="ECO:0000256" key="4">
    <source>
        <dbReference type="ARBA" id="ARBA00022692"/>
    </source>
</evidence>